<feature type="region of interest" description="Disordered" evidence="1">
    <location>
        <begin position="222"/>
        <end position="640"/>
    </location>
</feature>
<feature type="compositionally biased region" description="Polar residues" evidence="1">
    <location>
        <begin position="899"/>
        <end position="911"/>
    </location>
</feature>
<feature type="compositionally biased region" description="Basic and acidic residues" evidence="1">
    <location>
        <begin position="181"/>
        <end position="192"/>
    </location>
</feature>
<dbReference type="InterPro" id="IPR052800">
    <property type="entry name" value="DNA_Repair_Helicase_ZGRF1"/>
</dbReference>
<keyword evidence="4" id="KW-1185">Reference proteome</keyword>
<dbReference type="Proteomes" id="UP000054481">
    <property type="component" value="Unassembled WGS sequence"/>
</dbReference>
<dbReference type="OrthoDB" id="6513042at2759"/>
<dbReference type="EMBL" id="KQ030527">
    <property type="protein sequence ID" value="KJZ74321.1"/>
    <property type="molecule type" value="Genomic_DNA"/>
</dbReference>
<dbReference type="InterPro" id="IPR018838">
    <property type="entry name" value="ZGRF1-like_N"/>
</dbReference>
<feature type="compositionally biased region" description="Basic and acidic residues" evidence="1">
    <location>
        <begin position="303"/>
        <end position="326"/>
    </location>
</feature>
<evidence type="ECO:0000256" key="1">
    <source>
        <dbReference type="SAM" id="MobiDB-lite"/>
    </source>
</evidence>
<feature type="compositionally biased region" description="Basic and acidic residues" evidence="1">
    <location>
        <begin position="605"/>
        <end position="617"/>
    </location>
</feature>
<dbReference type="GO" id="GO:0006302">
    <property type="term" value="P:double-strand break repair"/>
    <property type="evidence" value="ECO:0007669"/>
    <property type="project" value="TreeGrafter"/>
</dbReference>
<dbReference type="Pfam" id="PF10382">
    <property type="entry name" value="ZGRF1-like_N"/>
    <property type="match status" value="1"/>
</dbReference>
<reference evidence="3 4" key="1">
    <citation type="journal article" date="2014" name="Genome Biol. Evol.">
        <title>Comparative genomics and transcriptomics analyses reveal divergent lifestyle features of nematode endoparasitic fungus Hirsutella minnesotensis.</title>
        <authorList>
            <person name="Lai Y."/>
            <person name="Liu K."/>
            <person name="Zhang X."/>
            <person name="Zhang X."/>
            <person name="Li K."/>
            <person name="Wang N."/>
            <person name="Shu C."/>
            <person name="Wu Y."/>
            <person name="Wang C."/>
            <person name="Bushley K.E."/>
            <person name="Xiang M."/>
            <person name="Liu X."/>
        </authorList>
    </citation>
    <scope>NUCLEOTIDE SEQUENCE [LARGE SCALE GENOMIC DNA]</scope>
    <source>
        <strain evidence="3 4">3608</strain>
    </source>
</reference>
<evidence type="ECO:0000313" key="3">
    <source>
        <dbReference type="EMBL" id="KJZ74321.1"/>
    </source>
</evidence>
<feature type="region of interest" description="Disordered" evidence="1">
    <location>
        <begin position="683"/>
        <end position="725"/>
    </location>
</feature>
<dbReference type="PANTHER" id="PTHR28535">
    <property type="entry name" value="ZINC FINGER GRF-TYPE CONTAINING 1"/>
    <property type="match status" value="1"/>
</dbReference>
<feature type="compositionally biased region" description="Polar residues" evidence="1">
    <location>
        <begin position="13"/>
        <end position="26"/>
    </location>
</feature>
<gene>
    <name evidence="3" type="ORF">HIM_06327</name>
</gene>
<feature type="compositionally biased region" description="Basic residues" evidence="1">
    <location>
        <begin position="419"/>
        <end position="429"/>
    </location>
</feature>
<accession>A0A0F7ZJE6</accession>
<dbReference type="AlphaFoldDB" id="A0A0F7ZJE6"/>
<proteinExistence type="predicted"/>
<organism evidence="3 4">
    <name type="scientific">Hirsutella minnesotensis 3608</name>
    <dbReference type="NCBI Taxonomy" id="1043627"/>
    <lineage>
        <taxon>Eukaryota</taxon>
        <taxon>Fungi</taxon>
        <taxon>Dikarya</taxon>
        <taxon>Ascomycota</taxon>
        <taxon>Pezizomycotina</taxon>
        <taxon>Sordariomycetes</taxon>
        <taxon>Hypocreomycetidae</taxon>
        <taxon>Hypocreales</taxon>
        <taxon>Ophiocordycipitaceae</taxon>
        <taxon>Hirsutella</taxon>
    </lineage>
</organism>
<dbReference type="GO" id="GO:0035861">
    <property type="term" value="C:site of double-strand break"/>
    <property type="evidence" value="ECO:0007669"/>
    <property type="project" value="TreeGrafter"/>
</dbReference>
<feature type="compositionally biased region" description="Basic and acidic residues" evidence="1">
    <location>
        <begin position="452"/>
        <end position="467"/>
    </location>
</feature>
<evidence type="ECO:0000259" key="2">
    <source>
        <dbReference type="Pfam" id="PF10382"/>
    </source>
</evidence>
<evidence type="ECO:0000313" key="4">
    <source>
        <dbReference type="Proteomes" id="UP000054481"/>
    </source>
</evidence>
<feature type="compositionally biased region" description="Pro residues" evidence="1">
    <location>
        <begin position="396"/>
        <end position="411"/>
    </location>
</feature>
<feature type="region of interest" description="Disordered" evidence="1">
    <location>
        <begin position="861"/>
        <end position="1001"/>
    </location>
</feature>
<feature type="compositionally biased region" description="Acidic residues" evidence="1">
    <location>
        <begin position="468"/>
        <end position="482"/>
    </location>
</feature>
<dbReference type="GO" id="GO:0005634">
    <property type="term" value="C:nucleus"/>
    <property type="evidence" value="ECO:0007669"/>
    <property type="project" value="TreeGrafter"/>
</dbReference>
<feature type="region of interest" description="Disordered" evidence="1">
    <location>
        <begin position="127"/>
        <end position="150"/>
    </location>
</feature>
<feature type="compositionally biased region" description="Basic and acidic residues" evidence="1">
    <location>
        <begin position="336"/>
        <end position="345"/>
    </location>
</feature>
<protein>
    <recommendedName>
        <fullName evidence="2">5'-3' DNA helicase ZGRF1-like N-terminal domain-containing protein</fullName>
    </recommendedName>
</protein>
<feature type="compositionally biased region" description="Basic and acidic residues" evidence="1">
    <location>
        <begin position="362"/>
        <end position="391"/>
    </location>
</feature>
<name>A0A0F7ZJE6_9HYPO</name>
<feature type="region of interest" description="Disordered" evidence="1">
    <location>
        <begin position="1"/>
        <end position="26"/>
    </location>
</feature>
<feature type="domain" description="5'-3' DNA helicase ZGRF1-like N-terminal" evidence="2">
    <location>
        <begin position="31"/>
        <end position="114"/>
    </location>
</feature>
<dbReference type="PANTHER" id="PTHR28535:SF1">
    <property type="entry name" value="PROTEIN ZGRF1"/>
    <property type="match status" value="1"/>
</dbReference>
<feature type="region of interest" description="Disordered" evidence="1">
    <location>
        <begin position="181"/>
        <end position="210"/>
    </location>
</feature>
<sequence>MSYAVRRPADASRSGSGQTRHDPTTTTSAAVLDYACLFTHDLRRKQKRWQDGRLKYHTFNRRIMVYDDRGNFIGDSHWQATGGEELDEGEELELDRGSAIVQVADLVGRREQDLAELLDKRAREVEQRRASAAARTPVRQRPQQQQQNSHFQLNHRPLSAIVPSPGPIGRAAIPDKSPYEARCAEASAERPAAKRRRVSVSPPSKKGFAQSLFGAKLTLSASTASTPSPMPRVVQERPLSAAEQRPESRLREEDEDEGDIVMLDEPPQSRREKPAAPHAGPRPVIKAVSRESTWKPPRPNSSADRDSENSSLRPIKERARIVHVIEDSSPPDEDTTAMKENDNPRNARVGPTMAQSLQRASETSKPEESRCRTDPGLESKQARKEASREDIAVPLREPPPPSPPRKIQPPPERQEKRTALRIKSRKRRGLLMMTEQRERPSTPLAGNAPKQDAVRAESEKVALRRDEPVDELEIGQDLESEPTAEPSRKAAPASPERTSAKSNSGNDLAPVERRRKRQAQAVADTSESERPPPIRSRKASRQPRQAVDDSSSSDDDEFASWCRGEDHHSPAELTDGEESEGDAVPRRRARKRQTSVSVVSEDESKDQVAPREQDAKRRSSRQKAVKKQETERPLHTGPRIAKLARKSVKIREIIGFVLPNNEDLVPAAFATATSRLSHGVDRNPVSLSRGDATTIAGRDGGRRQIFPPALSSSEPDFEEPPQLEPQITRDVRVRTLNERPESVLAEPERSFGVDVDTEPASALQAGNAARTTVESATFTDDACKEPQRIIAACKSKAPADAPAAKVAQPATSLLAASAIKASPTVLDSIEPQTLVGESDKAALGSSMKKIAPSFLAEVKRTGEQTTSTATVNAPIATGSSVEAPEEPVELSNAVLGRQLSRQESSVSNSDADGSAKPRIANPATRGKKAARKEDAAGQPIQAVVLEPPIPLRAPRAEPVSKPQQRKESSGLAGFSRANGGTWSRHAEDLLGMTRPMSKTKP</sequence>
<feature type="compositionally biased region" description="Polar residues" evidence="1">
    <location>
        <begin position="496"/>
        <end position="506"/>
    </location>
</feature>